<dbReference type="Gene3D" id="3.40.50.880">
    <property type="match status" value="1"/>
</dbReference>
<dbReference type="AlphaFoldDB" id="A0A1A9F353"/>
<dbReference type="PROSITE" id="PS51273">
    <property type="entry name" value="GATASE_TYPE_1"/>
    <property type="match status" value="1"/>
</dbReference>
<proteinExistence type="predicted"/>
<dbReference type="InterPro" id="IPR017926">
    <property type="entry name" value="GATASE"/>
</dbReference>
<evidence type="ECO:0000313" key="3">
    <source>
        <dbReference type="Proteomes" id="UP000078070"/>
    </source>
</evidence>
<dbReference type="InterPro" id="IPR029062">
    <property type="entry name" value="Class_I_gatase-like"/>
</dbReference>
<dbReference type="GO" id="GO:0005829">
    <property type="term" value="C:cytosol"/>
    <property type="evidence" value="ECO:0007669"/>
    <property type="project" value="TreeGrafter"/>
</dbReference>
<name>A0A1A9F353_9GAMM</name>
<protein>
    <recommendedName>
        <fullName evidence="1">Glutamine amidotransferase domain-containing protein</fullName>
    </recommendedName>
</protein>
<evidence type="ECO:0000313" key="2">
    <source>
        <dbReference type="EMBL" id="ANG64627.1"/>
    </source>
</evidence>
<dbReference type="SUPFAM" id="SSF52317">
    <property type="entry name" value="Class I glutamine amidotransferase-like"/>
    <property type="match status" value="1"/>
</dbReference>
<dbReference type="PANTHER" id="PTHR42695:SF5">
    <property type="entry name" value="GLUTAMINE AMIDOTRANSFERASE YLR126C-RELATED"/>
    <property type="match status" value="1"/>
</dbReference>
<accession>A0A1A9F353</accession>
<dbReference type="OrthoDB" id="9813383at2"/>
<keyword evidence="3" id="KW-1185">Reference proteome</keyword>
<feature type="domain" description="Glutamine amidotransferase" evidence="1">
    <location>
        <begin position="80"/>
        <end position="189"/>
    </location>
</feature>
<organism evidence="2 3">
    <name type="scientific">Marinobacterium aestuarii</name>
    <dbReference type="NCBI Taxonomy" id="1821621"/>
    <lineage>
        <taxon>Bacteria</taxon>
        <taxon>Pseudomonadati</taxon>
        <taxon>Pseudomonadota</taxon>
        <taxon>Gammaproteobacteria</taxon>
        <taxon>Oceanospirillales</taxon>
        <taxon>Oceanospirillaceae</taxon>
        <taxon>Marinobacterium</taxon>
    </lineage>
</organism>
<dbReference type="STRING" id="1821621.A8C75_20540"/>
<reference evidence="2 3" key="2">
    <citation type="journal article" date="2018" name="Int. J. Syst. Evol. Microbiol.">
        <title>Marinobacterium aestuarii sp. nov., a benzene-degrading marine bacterium isolated from estuary sediment.</title>
        <authorList>
            <person name="Bae S.S."/>
            <person name="Jung J."/>
            <person name="Chung D."/>
            <person name="Baek K."/>
        </authorList>
    </citation>
    <scope>NUCLEOTIDE SEQUENCE [LARGE SCALE GENOMIC DNA]</scope>
    <source>
        <strain evidence="2 3">ST58-10</strain>
    </source>
</reference>
<gene>
    <name evidence="2" type="ORF">A8C75_20540</name>
</gene>
<dbReference type="InterPro" id="IPR044992">
    <property type="entry name" value="ChyE-like"/>
</dbReference>
<dbReference type="Proteomes" id="UP000078070">
    <property type="component" value="Chromosome"/>
</dbReference>
<dbReference type="KEGG" id="mars:A8C75_20540"/>
<dbReference type="EMBL" id="CP015839">
    <property type="protein sequence ID" value="ANG64627.1"/>
    <property type="molecule type" value="Genomic_DNA"/>
</dbReference>
<dbReference type="PANTHER" id="PTHR42695">
    <property type="entry name" value="GLUTAMINE AMIDOTRANSFERASE YLR126C-RELATED"/>
    <property type="match status" value="1"/>
</dbReference>
<reference evidence="3" key="1">
    <citation type="submission" date="2016-05" db="EMBL/GenBank/DDBJ databases">
        <authorList>
            <person name="Baek K."/>
            <person name="Yang S.-J."/>
        </authorList>
    </citation>
    <scope>NUCLEOTIDE SEQUENCE [LARGE SCALE GENOMIC DNA]</scope>
    <source>
        <strain evidence="3">ST58-10</strain>
    </source>
</reference>
<sequence length="268" mass="28885">MKIGILETGTSPQALAAQYGSYADLFVRMLGAADPGLRFERYQVVDGVFPPAPDLCDGWIITGSRHGVYEDLPWMRRLSDLILELVAQRRPLLGICFGHQIIASALGGRVEKSARGWGLGVHQYQQVGPCKGLGGRGDTLVLNALHQDQVVEKPVTAEVFASSDFCPYAALRYGDSVISFQAHPEFTLDYTAALLEAVKGERLPQAQADVALSGLRAADALNDSGRVARWLVEFFRRQGLMPADCTGSGANATACAPRISGINPRVNT</sequence>
<evidence type="ECO:0000259" key="1">
    <source>
        <dbReference type="Pfam" id="PF00117"/>
    </source>
</evidence>
<dbReference type="Pfam" id="PF00117">
    <property type="entry name" value="GATase"/>
    <property type="match status" value="1"/>
</dbReference>
<dbReference type="CDD" id="cd01741">
    <property type="entry name" value="GATase1_1"/>
    <property type="match status" value="1"/>
</dbReference>
<dbReference type="RefSeq" id="WP_067386226.1">
    <property type="nucleotide sequence ID" value="NZ_CP015839.1"/>
</dbReference>